<dbReference type="Proteomes" id="UP001615550">
    <property type="component" value="Unassembled WGS sequence"/>
</dbReference>
<evidence type="ECO:0000313" key="3">
    <source>
        <dbReference type="Proteomes" id="UP001615550"/>
    </source>
</evidence>
<comment type="caution">
    <text evidence="2">The sequence shown here is derived from an EMBL/GenBank/DDBJ whole genome shotgun (WGS) entry which is preliminary data.</text>
</comment>
<dbReference type="EMBL" id="JBGORX010000001">
    <property type="protein sequence ID" value="MFJ1267673.1"/>
    <property type="molecule type" value="Genomic_DNA"/>
</dbReference>
<dbReference type="RefSeq" id="WP_400186416.1">
    <property type="nucleotide sequence ID" value="NZ_JBGORX010000001.1"/>
</dbReference>
<sequence>MNKGRMGIAALFLLGTMGSVAAPTSSVVTLSGGGNVAAGTSTKISLAGLIPSVTYNVICYIDTSYPFQYILLGSSFSDTTSTVTSYSLNGNYVIQDQLIVGHNIALITGLFTNPTTGYLVFTNLDQSNPFNVNNCFGVPV</sequence>
<name>A0ABW8D4R2_9GAMM</name>
<evidence type="ECO:0000313" key="2">
    <source>
        <dbReference type="EMBL" id="MFJ1267673.1"/>
    </source>
</evidence>
<feature type="chain" id="PRO_5045420514" description="Secreted protein" evidence="1">
    <location>
        <begin position="22"/>
        <end position="140"/>
    </location>
</feature>
<reference evidence="2 3" key="1">
    <citation type="submission" date="2024-08" db="EMBL/GenBank/DDBJ databases">
        <title>Draft Genome Sequence of Legionella lytica strain DSB2004, Isolated From a Fire Sprinkler System.</title>
        <authorList>
            <person name="Everhart A.D."/>
            <person name="Kidane D.T."/>
            <person name="Farone A.L."/>
            <person name="Farone M.B."/>
        </authorList>
    </citation>
    <scope>NUCLEOTIDE SEQUENCE [LARGE SCALE GENOMIC DNA]</scope>
    <source>
        <strain evidence="2 3">DSB2004</strain>
    </source>
</reference>
<accession>A0ABW8D4R2</accession>
<organism evidence="2 3">
    <name type="scientific">Legionella lytica</name>
    <dbReference type="NCBI Taxonomy" id="96232"/>
    <lineage>
        <taxon>Bacteria</taxon>
        <taxon>Pseudomonadati</taxon>
        <taxon>Pseudomonadota</taxon>
        <taxon>Gammaproteobacteria</taxon>
        <taxon>Legionellales</taxon>
        <taxon>Legionellaceae</taxon>
        <taxon>Legionella</taxon>
    </lineage>
</organism>
<proteinExistence type="predicted"/>
<protein>
    <recommendedName>
        <fullName evidence="4">Secreted protein</fullName>
    </recommendedName>
</protein>
<feature type="signal peptide" evidence="1">
    <location>
        <begin position="1"/>
        <end position="21"/>
    </location>
</feature>
<gene>
    <name evidence="2" type="ORF">ACD661_03760</name>
</gene>
<keyword evidence="3" id="KW-1185">Reference proteome</keyword>
<keyword evidence="1" id="KW-0732">Signal</keyword>
<evidence type="ECO:0008006" key="4">
    <source>
        <dbReference type="Google" id="ProtNLM"/>
    </source>
</evidence>
<evidence type="ECO:0000256" key="1">
    <source>
        <dbReference type="SAM" id="SignalP"/>
    </source>
</evidence>